<proteinExistence type="predicted"/>
<organism evidence="1 2">
    <name type="scientific">Polyplax serrata</name>
    <name type="common">Common mouse louse</name>
    <dbReference type="NCBI Taxonomy" id="468196"/>
    <lineage>
        <taxon>Eukaryota</taxon>
        <taxon>Metazoa</taxon>
        <taxon>Ecdysozoa</taxon>
        <taxon>Arthropoda</taxon>
        <taxon>Hexapoda</taxon>
        <taxon>Insecta</taxon>
        <taxon>Pterygota</taxon>
        <taxon>Neoptera</taxon>
        <taxon>Paraneoptera</taxon>
        <taxon>Psocodea</taxon>
        <taxon>Troctomorpha</taxon>
        <taxon>Phthiraptera</taxon>
        <taxon>Anoplura</taxon>
        <taxon>Polyplacidae</taxon>
        <taxon>Polyplax</taxon>
    </lineage>
</organism>
<keyword evidence="2" id="KW-1185">Reference proteome</keyword>
<name>A0ABR1AKE0_POLSC</name>
<gene>
    <name evidence="1" type="ORF">RUM44_001309</name>
</gene>
<accession>A0ABR1AKE0</accession>
<sequence>MSWVTVITGTEEKETSGELRLCLELPQRRHLSYIYQTNVRLSGYHVSEQNYNVRHDCGEWSITRDGTELMEMGKEGRTRKRKDFQELTSLKLIERRMVIR</sequence>
<comment type="caution">
    <text evidence="1">The sequence shown here is derived from an EMBL/GenBank/DDBJ whole genome shotgun (WGS) entry which is preliminary data.</text>
</comment>
<protein>
    <submittedName>
        <fullName evidence="1">Uncharacterized protein</fullName>
    </submittedName>
</protein>
<evidence type="ECO:0000313" key="1">
    <source>
        <dbReference type="EMBL" id="KAK6621502.1"/>
    </source>
</evidence>
<reference evidence="1 2" key="1">
    <citation type="submission" date="2023-09" db="EMBL/GenBank/DDBJ databases">
        <title>Genomes of two closely related lineages of the louse Polyplax serrata with different host specificities.</title>
        <authorList>
            <person name="Martinu J."/>
            <person name="Tarabai H."/>
            <person name="Stefka J."/>
            <person name="Hypsa V."/>
        </authorList>
    </citation>
    <scope>NUCLEOTIDE SEQUENCE [LARGE SCALE GENOMIC DNA]</scope>
    <source>
        <strain evidence="1">98ZLc_SE</strain>
    </source>
</reference>
<dbReference type="EMBL" id="JAWJWF010000047">
    <property type="protein sequence ID" value="KAK6621502.1"/>
    <property type="molecule type" value="Genomic_DNA"/>
</dbReference>
<evidence type="ECO:0000313" key="2">
    <source>
        <dbReference type="Proteomes" id="UP001359485"/>
    </source>
</evidence>
<dbReference type="Proteomes" id="UP001359485">
    <property type="component" value="Unassembled WGS sequence"/>
</dbReference>